<sequence length="209" mass="23210">MKSIYVVLMMGIFAEFSSFAEFRIWEDRSGRIWEGEFVTMNAGKVVVQNQSGTKTEYNPEQLSENDLSYLEEIIPPKLSLDVSKTSNSSTSGNSESIICRASIKKANTRIYKGELTAVLVVLAEEMRTGAFSKAGASTEYSFVLPEKHGVVVEFESSAVPLAKSSAKSGRVYAGYVLVVWDRFGNPVAVQSNRDSFLERATKIARPRRR</sequence>
<organism evidence="2 3">
    <name type="scientific">Pontiella agarivorans</name>
    <dbReference type="NCBI Taxonomy" id="3038953"/>
    <lineage>
        <taxon>Bacteria</taxon>
        <taxon>Pseudomonadati</taxon>
        <taxon>Kiritimatiellota</taxon>
        <taxon>Kiritimatiellia</taxon>
        <taxon>Kiritimatiellales</taxon>
        <taxon>Pontiellaceae</taxon>
        <taxon>Pontiella</taxon>
    </lineage>
</organism>
<dbReference type="Pfam" id="PF03983">
    <property type="entry name" value="SHD1"/>
    <property type="match status" value="1"/>
</dbReference>
<comment type="caution">
    <text evidence="2">The sequence shown here is derived from an EMBL/GenBank/DDBJ whole genome shotgun (WGS) entry which is preliminary data.</text>
</comment>
<dbReference type="InterPro" id="IPR007131">
    <property type="entry name" value="SHD1"/>
</dbReference>
<dbReference type="EMBL" id="JARVCO010000012">
    <property type="protein sequence ID" value="MDZ8119534.1"/>
    <property type="molecule type" value="Genomic_DNA"/>
</dbReference>
<evidence type="ECO:0000259" key="1">
    <source>
        <dbReference type="Pfam" id="PF03983"/>
    </source>
</evidence>
<keyword evidence="3" id="KW-1185">Reference proteome</keyword>
<gene>
    <name evidence="2" type="ORF">P9H32_12955</name>
</gene>
<proteinExistence type="predicted"/>
<dbReference type="RefSeq" id="WP_322609325.1">
    <property type="nucleotide sequence ID" value="NZ_JARVCO010000012.1"/>
</dbReference>
<feature type="domain" description="SLA1 homology" evidence="1">
    <location>
        <begin position="19"/>
        <end position="73"/>
    </location>
</feature>
<protein>
    <submittedName>
        <fullName evidence="2">SHD1 domain-containing protein</fullName>
    </submittedName>
</protein>
<evidence type="ECO:0000313" key="3">
    <source>
        <dbReference type="Proteomes" id="UP001290861"/>
    </source>
</evidence>
<dbReference type="Proteomes" id="UP001290861">
    <property type="component" value="Unassembled WGS sequence"/>
</dbReference>
<name>A0ABU5MZE4_9BACT</name>
<dbReference type="Gene3D" id="2.30.30.700">
    <property type="entry name" value="SLA1 homology domain 1"/>
    <property type="match status" value="1"/>
</dbReference>
<accession>A0ABU5MZE4</accession>
<reference evidence="2 3" key="1">
    <citation type="journal article" date="2024" name="Appl. Environ. Microbiol.">
        <title>Pontiella agarivorans sp. nov., a novel marine anaerobic bacterium capable of degrading macroalgal polysaccharides and fixing nitrogen.</title>
        <authorList>
            <person name="Liu N."/>
            <person name="Kivenson V."/>
            <person name="Peng X."/>
            <person name="Cui Z."/>
            <person name="Lankiewicz T.S."/>
            <person name="Gosselin K.M."/>
            <person name="English C.J."/>
            <person name="Blair E.M."/>
            <person name="O'Malley M.A."/>
            <person name="Valentine D.L."/>
        </authorList>
    </citation>
    <scope>NUCLEOTIDE SEQUENCE [LARGE SCALE GENOMIC DNA]</scope>
    <source>
        <strain evidence="2 3">NLcol2</strain>
    </source>
</reference>
<evidence type="ECO:0000313" key="2">
    <source>
        <dbReference type="EMBL" id="MDZ8119534.1"/>
    </source>
</evidence>